<feature type="region of interest" description="Disordered" evidence="1">
    <location>
        <begin position="29"/>
        <end position="51"/>
    </location>
</feature>
<comment type="caution">
    <text evidence="2">The sequence shown here is derived from an EMBL/GenBank/DDBJ whole genome shotgun (WGS) entry which is preliminary data.</text>
</comment>
<organism evidence="2 3">
    <name type="scientific">Necator americanus</name>
    <name type="common">Human hookworm</name>
    <dbReference type="NCBI Taxonomy" id="51031"/>
    <lineage>
        <taxon>Eukaryota</taxon>
        <taxon>Metazoa</taxon>
        <taxon>Ecdysozoa</taxon>
        <taxon>Nematoda</taxon>
        <taxon>Chromadorea</taxon>
        <taxon>Rhabditida</taxon>
        <taxon>Rhabditina</taxon>
        <taxon>Rhabditomorpha</taxon>
        <taxon>Strongyloidea</taxon>
        <taxon>Ancylostomatidae</taxon>
        <taxon>Bunostominae</taxon>
        <taxon>Necator</taxon>
    </lineage>
</organism>
<dbReference type="EMBL" id="JAVFWL010000001">
    <property type="protein sequence ID" value="KAK6727279.1"/>
    <property type="molecule type" value="Genomic_DNA"/>
</dbReference>
<protein>
    <submittedName>
        <fullName evidence="2">Uncharacterized protein</fullName>
    </submittedName>
</protein>
<accession>A0ABR1BLF7</accession>
<evidence type="ECO:0000313" key="3">
    <source>
        <dbReference type="Proteomes" id="UP001303046"/>
    </source>
</evidence>
<name>A0ABR1BLF7_NECAM</name>
<evidence type="ECO:0000313" key="2">
    <source>
        <dbReference type="EMBL" id="KAK6727279.1"/>
    </source>
</evidence>
<dbReference type="Proteomes" id="UP001303046">
    <property type="component" value="Unassembled WGS sequence"/>
</dbReference>
<gene>
    <name evidence="2" type="primary">Necator_chrI.g1280</name>
    <name evidence="2" type="ORF">RB195_005154</name>
</gene>
<sequence length="68" mass="7458">MGQRRMILCELSVEIEQVGQAATLKDDISSKVTRPSRSDVRPPIKPSKVTGKVCSDASYEARPTVINL</sequence>
<reference evidence="2 3" key="1">
    <citation type="submission" date="2023-08" db="EMBL/GenBank/DDBJ databases">
        <title>A Necator americanus chromosomal reference genome.</title>
        <authorList>
            <person name="Ilik V."/>
            <person name="Petrzelkova K.J."/>
            <person name="Pardy F."/>
            <person name="Fuh T."/>
            <person name="Niatou-Singa F.S."/>
            <person name="Gouil Q."/>
            <person name="Baker L."/>
            <person name="Ritchie M.E."/>
            <person name="Jex A.R."/>
            <person name="Gazzola D."/>
            <person name="Li H."/>
            <person name="Toshio Fujiwara R."/>
            <person name="Zhan B."/>
            <person name="Aroian R.V."/>
            <person name="Pafco B."/>
            <person name="Schwarz E.M."/>
        </authorList>
    </citation>
    <scope>NUCLEOTIDE SEQUENCE [LARGE SCALE GENOMIC DNA]</scope>
    <source>
        <strain evidence="2 3">Aroian</strain>
        <tissue evidence="2">Whole animal</tissue>
    </source>
</reference>
<evidence type="ECO:0000256" key="1">
    <source>
        <dbReference type="SAM" id="MobiDB-lite"/>
    </source>
</evidence>
<proteinExistence type="predicted"/>
<keyword evidence="3" id="KW-1185">Reference proteome</keyword>